<feature type="coiled-coil region" evidence="6">
    <location>
        <begin position="1503"/>
        <end position="1530"/>
    </location>
</feature>
<evidence type="ECO:0000313" key="10">
    <source>
        <dbReference type="Ensembl" id="ENSLLEP00000032263.1"/>
    </source>
</evidence>
<feature type="coiled-coil region" evidence="6">
    <location>
        <begin position="973"/>
        <end position="1011"/>
    </location>
</feature>
<comment type="subcellular location">
    <subcellularLocation>
        <location evidence="1">Cytoplasm</location>
        <location evidence="1">Cytoskeleton</location>
        <location evidence="1">Microtubule organizing center</location>
        <location evidence="1">Centrosome</location>
    </subcellularLocation>
</comment>
<dbReference type="PANTHER" id="PTHR44981">
    <property type="entry name" value="PERICENTRIN-LIKE PROTEIN, ISOFORM F"/>
    <property type="match status" value="1"/>
</dbReference>
<keyword evidence="11" id="KW-1185">Reference proteome</keyword>
<keyword evidence="3" id="KW-0597">Phosphoprotein</keyword>
<feature type="coiled-coil region" evidence="6">
    <location>
        <begin position="1652"/>
        <end position="1679"/>
    </location>
</feature>
<keyword evidence="4 6" id="KW-0175">Coiled coil</keyword>
<accession>A0A8C5Q5F6</accession>
<dbReference type="InterPro" id="IPR028745">
    <property type="entry name" value="AKAP9/Pericentrin"/>
</dbReference>
<reference evidence="10" key="1">
    <citation type="submission" date="2025-08" db="UniProtKB">
        <authorList>
            <consortium name="Ensembl"/>
        </authorList>
    </citation>
    <scope>IDENTIFICATION</scope>
</reference>
<feature type="coiled-coil region" evidence="6">
    <location>
        <begin position="579"/>
        <end position="621"/>
    </location>
</feature>
<feature type="coiled-coil region" evidence="6">
    <location>
        <begin position="245"/>
        <end position="333"/>
    </location>
</feature>
<keyword evidence="2" id="KW-0963">Cytoplasm</keyword>
<feature type="coiled-coil region" evidence="6">
    <location>
        <begin position="494"/>
        <end position="544"/>
    </location>
</feature>
<dbReference type="GO" id="GO:0005813">
    <property type="term" value="C:centrosome"/>
    <property type="evidence" value="ECO:0007669"/>
    <property type="project" value="UniProtKB-SubCell"/>
</dbReference>
<dbReference type="InterPro" id="IPR019528">
    <property type="entry name" value="PACT_domain"/>
</dbReference>
<evidence type="ECO:0000259" key="9">
    <source>
        <dbReference type="Pfam" id="PF10495"/>
    </source>
</evidence>
<reference evidence="10" key="2">
    <citation type="submission" date="2025-09" db="UniProtKB">
        <authorList>
            <consortium name="Ensembl"/>
        </authorList>
    </citation>
    <scope>IDENTIFICATION</scope>
</reference>
<feature type="coiled-coil region" evidence="6">
    <location>
        <begin position="415"/>
        <end position="442"/>
    </location>
</feature>
<keyword evidence="8" id="KW-1133">Transmembrane helix</keyword>
<evidence type="ECO:0000256" key="4">
    <source>
        <dbReference type="ARBA" id="ARBA00023054"/>
    </source>
</evidence>
<dbReference type="GO" id="GO:0007165">
    <property type="term" value="P:signal transduction"/>
    <property type="evidence" value="ECO:0007669"/>
    <property type="project" value="InterPro"/>
</dbReference>
<dbReference type="GeneTree" id="ENSGT00730000110871"/>
<sequence>MFATVYFQVSILNENFQRNMENSDQNCREQINFVKQVWYCIEKKKNRHTVIFTYSPTHKWFNIFFPVKEHLKELNLLSAHHKEKLLTVQSDLQVEKQKLDELNLQIQQEHSVRHLELEALRLSLTNMHAAHLELSQANLQKEKETALVQLREALNDKRAQELAILQGRHQFDLQQLQNHHSKEMDSVLTQHSEKVEQLQGDYSHETSQLKAEHAHEIKQLQEARSLEMTSSDRASEEVLFFWSQLDSNRASRQELNELKEQLLARAAQVDEIKRLKQEFEDQKLQMKTEHEQVMEELRIYFEQKSRVTEESFREELEILHQRLQQMSDDEREEMTSIRLYSKKFVCLRFFCLQYNIHFFFLFFFFFLGRQEELSYLRLQSEEQDKRHLDDLQSTLMLQYKEDVLNMKMELSDQYISQIEAIKKKHSLELEQLRARLSEEHIREPQRWHETKLGSSASKHNIQHADDADSRVSELQSRYAEDLNTHITKLQGQHQEELRARESELLRQHQEALNARVLEQQSQHQEDLIALVSEYETQIQNLEMMNSAKLDNLETSYIAEIQKIRDEHALALADLDICLAERLKEKEKEMQDRLARAEQQWLEEHEQKLQQARELLRKELAAVYIENYQAMTRELEIAHMVRTIRLTSILYYLLFNLKVLKKTHVMISFLTFFSIFQYFKLQERMSALTSVKETSESQLEVLVQRRDRENQESDNLVAMLRSDTQSSQQELSRNQETAQVVNQNQDLLKRMIEETEAKNTLQVELHKAQGLIEGYMAEKAALEETLSKKESGERNLIMELEKSQEQLKIVSKEPAVSTEQRELLLRLQEILSGNVKDVEVELLKETERLAKEKLEFQCQAQKDQSNLLSQMKVLEMELEEQMSTNQELVKKTNDMPDLKQQIQSLEKQLKNQRHFMDEQAVEREHERDDFQQEIQKLEEQLKQAFKNQGDFRAYGVRATFNHSTLPELTQNSEMEELNSLIEHLRSDQERLRQDKEVEVEQLHEVIEKLQRELEQLGPNRHEVSDSQESLDQLGLGEVVNLQKIGRGVQQSHASCEKDRDFLRKQLSSLREENELLRIQDLMRERDTSLVEKDLLVQTLQEQRTADILEMENQLAQRSFLLEEQAAELQELQESNASLHERLEKFSVDYSDKENKYKEEIQDLREQLGKYDIRRITLNSCIVWAVLYMCVFIKFTVFVNFSFIYFCVQQSMAESQSHSQCHETEVQNLQEDRLNNLYDLSAFAKPRSFTDSLTDMSAWDSPDMVRKQEEQNHSLRVFTPFSDISIERTNEHNLKSSVLLTQPAQHVRLESSTPSLTGSNYSIPLSDTQRSSLVKPHFCFFVKQKRIVLEHLLASDRSSLLSEIQDLRSQLRMAHLQNQEKLQQLQESLTNAEERGSTKEHHMRRQVELLEYKLQQETSISEDLKASLNHERDIASEQHRLLLIEQASVSQLRTEQEEIQELSTSLDEQRTQNNKLSAALSQEQSCTNNLRRELQIEQSRFEALLSQEHSKLKQTENELEKVKQHSLSLSNTLTHEKSTVEQLKHEHARELFKRDQEKQQEHNLALDLQSQLKEERSRARELVVMVEKTQHQAVSAKRQMESEVQSSREEAQRERELSIKLRATLESVQCQKQQLDNSIVLHRERETKLPSSVMDVLRSENEELSKSVTLLTNEKLELRSQLAQLQYRLQQGPQRKVQRIYRKFLRAESFRKALVYQKKYLLLLLGGFQACEKATLSLIARMGVYPTPADVQVPTSHKPGLTKFRSAVRVVIAISRLKFLVKKWNKIYKKSSNGEAGIQSSNFDSLKVTRHVLAVRLHMSICILCFYRSANSSILTQRRLQGPSPVPEHSLTEYIKHLEMVQQRLGGLMFYPGSCNRKQKEKNSLRRSAGFTI</sequence>
<feature type="coiled-coil region" evidence="6">
    <location>
        <begin position="1450"/>
        <end position="1477"/>
    </location>
</feature>
<feature type="coiled-coil region" evidence="6">
    <location>
        <begin position="1120"/>
        <end position="1172"/>
    </location>
</feature>
<dbReference type="PANTHER" id="PTHR44981:SF3">
    <property type="entry name" value="PERICENTRIN"/>
    <property type="match status" value="1"/>
</dbReference>
<feature type="domain" description="Pericentrin/AKAP-450 centrosomal targeting" evidence="9">
    <location>
        <begin position="1701"/>
        <end position="1782"/>
    </location>
</feature>
<dbReference type="Pfam" id="PF10495">
    <property type="entry name" value="PACT_coil_coil"/>
    <property type="match status" value="1"/>
</dbReference>
<evidence type="ECO:0000256" key="7">
    <source>
        <dbReference type="SAM" id="MobiDB-lite"/>
    </source>
</evidence>
<dbReference type="Ensembl" id="ENSLLET00000033511.1">
    <property type="protein sequence ID" value="ENSLLEP00000032263.1"/>
    <property type="gene ID" value="ENSLLEG00000019716.1"/>
</dbReference>
<organism evidence="10 11">
    <name type="scientific">Leptobrachium leishanense</name>
    <name type="common">Leishan spiny toad</name>
    <dbReference type="NCBI Taxonomy" id="445787"/>
    <lineage>
        <taxon>Eukaryota</taxon>
        <taxon>Metazoa</taxon>
        <taxon>Chordata</taxon>
        <taxon>Craniata</taxon>
        <taxon>Vertebrata</taxon>
        <taxon>Euteleostomi</taxon>
        <taxon>Amphibia</taxon>
        <taxon>Batrachia</taxon>
        <taxon>Anura</taxon>
        <taxon>Pelobatoidea</taxon>
        <taxon>Megophryidae</taxon>
        <taxon>Leptobrachium</taxon>
    </lineage>
</organism>
<evidence type="ECO:0000256" key="3">
    <source>
        <dbReference type="ARBA" id="ARBA00022553"/>
    </source>
</evidence>
<evidence type="ECO:0000256" key="5">
    <source>
        <dbReference type="ARBA" id="ARBA00023212"/>
    </source>
</evidence>
<name>A0A8C5Q5F6_9ANUR</name>
<evidence type="ECO:0000256" key="2">
    <source>
        <dbReference type="ARBA" id="ARBA00022490"/>
    </source>
</evidence>
<feature type="region of interest" description="Disordered" evidence="7">
    <location>
        <begin position="447"/>
        <end position="467"/>
    </location>
</feature>
<keyword evidence="8" id="KW-0472">Membrane</keyword>
<dbReference type="GO" id="GO:0005737">
    <property type="term" value="C:cytoplasm"/>
    <property type="evidence" value="ECO:0007669"/>
    <property type="project" value="UniProtKB-ARBA"/>
</dbReference>
<keyword evidence="8" id="KW-0812">Transmembrane</keyword>
<proteinExistence type="predicted"/>
<protein>
    <recommendedName>
        <fullName evidence="9">Pericentrin/AKAP-450 centrosomal targeting domain-containing protein</fullName>
    </recommendedName>
</protein>
<evidence type="ECO:0000256" key="6">
    <source>
        <dbReference type="SAM" id="Coils"/>
    </source>
</evidence>
<feature type="coiled-coil region" evidence="6">
    <location>
        <begin position="737"/>
        <end position="946"/>
    </location>
</feature>
<feature type="coiled-coil region" evidence="6">
    <location>
        <begin position="1051"/>
        <end position="1078"/>
    </location>
</feature>
<dbReference type="Proteomes" id="UP000694569">
    <property type="component" value="Unplaced"/>
</dbReference>
<evidence type="ECO:0000313" key="11">
    <source>
        <dbReference type="Proteomes" id="UP000694569"/>
    </source>
</evidence>
<keyword evidence="5" id="KW-0206">Cytoskeleton</keyword>
<evidence type="ECO:0000256" key="1">
    <source>
        <dbReference type="ARBA" id="ARBA00004300"/>
    </source>
</evidence>
<feature type="transmembrane region" description="Helical" evidence="8">
    <location>
        <begin position="347"/>
        <end position="367"/>
    </location>
</feature>
<dbReference type="GO" id="GO:0060090">
    <property type="term" value="F:molecular adaptor activity"/>
    <property type="evidence" value="ECO:0007669"/>
    <property type="project" value="InterPro"/>
</dbReference>
<feature type="coiled-coil region" evidence="6">
    <location>
        <begin position="1362"/>
        <end position="1393"/>
    </location>
</feature>
<evidence type="ECO:0000256" key="8">
    <source>
        <dbReference type="SAM" id="Phobius"/>
    </source>
</evidence>